<dbReference type="Proteomes" id="UP001625389">
    <property type="component" value="Unassembled WGS sequence"/>
</dbReference>
<accession>A0ABW8UDB4</accession>
<organism evidence="3 4">
    <name type="scientific">Loigolactobacillus zhaoyuanensis</name>
    <dbReference type="NCBI Taxonomy" id="2486017"/>
    <lineage>
        <taxon>Bacteria</taxon>
        <taxon>Bacillati</taxon>
        <taxon>Bacillota</taxon>
        <taxon>Bacilli</taxon>
        <taxon>Lactobacillales</taxon>
        <taxon>Lactobacillaceae</taxon>
        <taxon>Loigolactobacillus</taxon>
    </lineage>
</organism>
<evidence type="ECO:0000313" key="3">
    <source>
        <dbReference type="EMBL" id="MFL2029852.1"/>
    </source>
</evidence>
<dbReference type="RefSeq" id="WP_407137550.1">
    <property type="nucleotide sequence ID" value="NZ_JBGQPK010000043.1"/>
</dbReference>
<feature type="region of interest" description="Disordered" evidence="1">
    <location>
        <begin position="47"/>
        <end position="91"/>
    </location>
</feature>
<dbReference type="Pfam" id="PF19804">
    <property type="entry name" value="DUF6287"/>
    <property type="match status" value="2"/>
</dbReference>
<sequence length="377" mass="40326">MKEKSIWSSIMIVRGELTKTMSNKKFGAGIIVTLAVLTLAGCNGQTKTNSSSKSATASSQSVKSAHKKQTTKTSHITVKQSSSNKQSKPKKVKVMNLTQIKKGDYSSLLGNWTQIGYQSPMLAERPGMRVIEGGTGSLNISKNTITSDSISIRDQALTDNAGSHNLSFQTKDNVLTANLNDQSVAINWSVTFYPKGTTNDFKTASGPIGNNQNIIAIWTSNNNYTEIFTQNATKQVAATTKANLNLDQLAQNDFSSLVGTWKNAHDGKTIVVTDKTMDKPADSTAYYSKGAVVSGADNNSYPEVITSGEVTNGYMTSGIGTFDPSAGPFTPLLIVPQNIKLPDAASLYGTDDSDDTRDRLILGGGQSGVGTQAYYKE</sequence>
<evidence type="ECO:0000259" key="2">
    <source>
        <dbReference type="Pfam" id="PF19804"/>
    </source>
</evidence>
<proteinExistence type="predicted"/>
<feature type="domain" description="DUF6287" evidence="2">
    <location>
        <begin position="94"/>
        <end position="113"/>
    </location>
</feature>
<feature type="compositionally biased region" description="Low complexity" evidence="1">
    <location>
        <begin position="47"/>
        <end position="63"/>
    </location>
</feature>
<comment type="caution">
    <text evidence="3">The sequence shown here is derived from an EMBL/GenBank/DDBJ whole genome shotgun (WGS) entry which is preliminary data.</text>
</comment>
<evidence type="ECO:0000256" key="1">
    <source>
        <dbReference type="SAM" id="MobiDB-lite"/>
    </source>
</evidence>
<evidence type="ECO:0000313" key="4">
    <source>
        <dbReference type="Proteomes" id="UP001625389"/>
    </source>
</evidence>
<keyword evidence="4" id="KW-1185">Reference proteome</keyword>
<reference evidence="3 4" key="1">
    <citation type="submission" date="2024-08" db="EMBL/GenBank/DDBJ databases">
        <authorList>
            <person name="Arias E."/>
        </authorList>
    </citation>
    <scope>NUCLEOTIDE SEQUENCE [LARGE SCALE GENOMIC DNA]</scope>
    <source>
        <strain evidence="3 4">FAM 25317</strain>
    </source>
</reference>
<protein>
    <submittedName>
        <fullName evidence="3">DUF6287 domain-containing protein</fullName>
    </submittedName>
</protein>
<name>A0ABW8UDB4_9LACO</name>
<feature type="domain" description="DUF6287" evidence="2">
    <location>
        <begin position="243"/>
        <end position="274"/>
    </location>
</feature>
<dbReference type="InterPro" id="IPR046254">
    <property type="entry name" value="DUF6287"/>
</dbReference>
<gene>
    <name evidence="3" type="ORF">ACEN34_09510</name>
</gene>
<dbReference type="EMBL" id="JBGQPK010000043">
    <property type="protein sequence ID" value="MFL2029852.1"/>
    <property type="molecule type" value="Genomic_DNA"/>
</dbReference>